<accession>A0A9P8ICQ7</accession>
<comment type="caution">
    <text evidence="2">The sequence shown here is derived from an EMBL/GenBank/DDBJ whole genome shotgun (WGS) entry which is preliminary data.</text>
</comment>
<proteinExistence type="predicted"/>
<gene>
    <name evidence="2" type="ORF">GP486_008455</name>
</gene>
<evidence type="ECO:0000313" key="3">
    <source>
        <dbReference type="Proteomes" id="UP000750711"/>
    </source>
</evidence>
<keyword evidence="3" id="KW-1185">Reference proteome</keyword>
<feature type="compositionally biased region" description="Low complexity" evidence="1">
    <location>
        <begin position="129"/>
        <end position="141"/>
    </location>
</feature>
<feature type="compositionally biased region" description="Basic residues" evidence="1">
    <location>
        <begin position="104"/>
        <end position="118"/>
    </location>
</feature>
<protein>
    <submittedName>
        <fullName evidence="2">Uncharacterized protein</fullName>
    </submittedName>
</protein>
<dbReference type="EMBL" id="JAGHQM010003273">
    <property type="protein sequence ID" value="KAH0545350.1"/>
    <property type="molecule type" value="Genomic_DNA"/>
</dbReference>
<evidence type="ECO:0000256" key="1">
    <source>
        <dbReference type="SAM" id="MobiDB-lite"/>
    </source>
</evidence>
<feature type="region of interest" description="Disordered" evidence="1">
    <location>
        <begin position="101"/>
        <end position="148"/>
    </location>
</feature>
<name>A0A9P8ICQ7_9PEZI</name>
<reference evidence="2" key="1">
    <citation type="submission" date="2021-03" db="EMBL/GenBank/DDBJ databases">
        <title>Comparative genomics and phylogenomic investigation of the class Geoglossomycetes provide insights into ecological specialization and systematics.</title>
        <authorList>
            <person name="Melie T."/>
            <person name="Pirro S."/>
            <person name="Miller A.N."/>
            <person name="Quandt A."/>
        </authorList>
    </citation>
    <scope>NUCLEOTIDE SEQUENCE</scope>
    <source>
        <strain evidence="2">CAQ_001_2017</strain>
    </source>
</reference>
<organism evidence="2 3">
    <name type="scientific">Trichoglossum hirsutum</name>
    <dbReference type="NCBI Taxonomy" id="265104"/>
    <lineage>
        <taxon>Eukaryota</taxon>
        <taxon>Fungi</taxon>
        <taxon>Dikarya</taxon>
        <taxon>Ascomycota</taxon>
        <taxon>Pezizomycotina</taxon>
        <taxon>Geoglossomycetes</taxon>
        <taxon>Geoglossales</taxon>
        <taxon>Geoglossaceae</taxon>
        <taxon>Trichoglossum</taxon>
    </lineage>
</organism>
<dbReference type="Proteomes" id="UP000750711">
    <property type="component" value="Unassembled WGS sequence"/>
</dbReference>
<evidence type="ECO:0000313" key="2">
    <source>
        <dbReference type="EMBL" id="KAH0545350.1"/>
    </source>
</evidence>
<dbReference type="AlphaFoldDB" id="A0A9P8ICQ7"/>
<sequence length="148" mass="16774">MITSSPPNPILLKEANTTFNSQIRSGEPLDSPVRRYAKNLIHTSERLAAQIAILRKENKDQELILKKRRKRPSGKRAAMQGHFILSTAEIHDKVLAAELETVQKKRKKTTTQKRKRQKTPSEDEEEYIDSTSDSESSSLSDCIVVGRC</sequence>